<proteinExistence type="predicted"/>
<organism evidence="2 3">
    <name type="scientific">Pseudomonas alkylphenolica</name>
    <dbReference type="NCBI Taxonomy" id="237609"/>
    <lineage>
        <taxon>Bacteria</taxon>
        <taxon>Pseudomonadati</taxon>
        <taxon>Pseudomonadota</taxon>
        <taxon>Gammaproteobacteria</taxon>
        <taxon>Pseudomonadales</taxon>
        <taxon>Pseudomonadaceae</taxon>
        <taxon>Pseudomonas</taxon>
    </lineage>
</organism>
<evidence type="ECO:0000259" key="1">
    <source>
        <dbReference type="Pfam" id="PF13503"/>
    </source>
</evidence>
<dbReference type="HOGENOM" id="CLU_989958_0_0_6"/>
<dbReference type="InterPro" id="IPR025391">
    <property type="entry name" value="DUF4123"/>
</dbReference>
<sequence length="289" mass="32212">MQEGLIDFINLPRQSLAATSQPLHFILDQALYPDLLKELSAHQGYAFDYLLIGTDFASRASSGPIWLSAQSGSAIAEWCMNLCQHRHAGIAIVATNSELALKHARWLLKVNDGSGGQSWVTYYQPALCAALLGTTQASSMSQLLGPWSAVYAPSPRHIQGLLPGWLRWQTNHPVQVPTTPLFNLPPCTEPTYVTLRWVYWLDQQYAAFHQPDVGQLSPLIDNLNLVLEHQIYESAHLLQLAELMVRTDLATQPAVMTILRGADQAFSKVEQLQALMDLPDSRKKQSTWN</sequence>
<protein>
    <recommendedName>
        <fullName evidence="1">DUF4123 domain-containing protein</fullName>
    </recommendedName>
</protein>
<dbReference type="AlphaFoldDB" id="A0A077FDK9"/>
<dbReference type="RefSeq" id="WP_051939294.1">
    <property type="nucleotide sequence ID" value="NZ_CP009048.1"/>
</dbReference>
<name>A0A077FDK9_9PSED</name>
<dbReference type="EMBL" id="CP009048">
    <property type="protein sequence ID" value="AIL61361.1"/>
    <property type="molecule type" value="Genomic_DNA"/>
</dbReference>
<dbReference type="KEGG" id="palk:PSAKL28_21400"/>
<gene>
    <name evidence="2" type="ORF">PSAKL28_21400</name>
</gene>
<accession>A0A077FDK9</accession>
<dbReference type="Pfam" id="PF13503">
    <property type="entry name" value="DUF4123"/>
    <property type="match status" value="1"/>
</dbReference>
<feature type="domain" description="DUF4123" evidence="1">
    <location>
        <begin position="26"/>
        <end position="138"/>
    </location>
</feature>
<dbReference type="Proteomes" id="UP000028931">
    <property type="component" value="Chromosome"/>
</dbReference>
<dbReference type="OrthoDB" id="7014625at2"/>
<evidence type="ECO:0000313" key="2">
    <source>
        <dbReference type="EMBL" id="AIL61361.1"/>
    </source>
</evidence>
<evidence type="ECO:0000313" key="3">
    <source>
        <dbReference type="Proteomes" id="UP000028931"/>
    </source>
</evidence>
<reference evidence="2 3" key="1">
    <citation type="submission" date="2014-07" db="EMBL/GenBank/DDBJ databases">
        <authorList>
            <person name="Lee K."/>
            <person name="Lim J.Y."/>
            <person name="Hwang I."/>
        </authorList>
    </citation>
    <scope>NUCLEOTIDE SEQUENCE [LARGE SCALE GENOMIC DNA]</scope>
    <source>
        <strain evidence="2 3">KL28</strain>
    </source>
</reference>